<feature type="transmembrane region" description="Helical" evidence="4">
    <location>
        <begin position="76"/>
        <end position="94"/>
    </location>
</feature>
<dbReference type="AlphaFoldDB" id="A0A172YKA9"/>
<dbReference type="EMBL" id="CP015243">
    <property type="protein sequence ID" value="ANF59657.1"/>
    <property type="molecule type" value="Genomic_DNA"/>
</dbReference>
<evidence type="ECO:0000256" key="2">
    <source>
        <dbReference type="ARBA" id="ARBA00022746"/>
    </source>
</evidence>
<evidence type="ECO:0000313" key="7">
    <source>
        <dbReference type="Proteomes" id="UP000077875"/>
    </source>
</evidence>
<keyword evidence="4" id="KW-1133">Transmembrane helix</keyword>
<proteinExistence type="inferred from homology"/>
<dbReference type="KEGG" id="haa:A5892_12635"/>
<accession>A0A172YKA9</accession>
<sequence length="164" mass="19428">MLFDAMIPAFIVIFTIVIMECIATAVHKYIMHGWGWGWHKSHHEQHDHVFEKNDLFALAFSALAIVLFIIGMYNWVIWWIAIGVTAYGAIYFLMHDVLVHRRWGPVYLPRKGYLKRIYQAHRLHHVKNTRTGCVSFGFIYAKPIDKLLKNLRIERKGHRSTRRR</sequence>
<protein>
    <submittedName>
        <fullName evidence="6">Beta-carotene hydroxylase</fullName>
    </submittedName>
</protein>
<feature type="domain" description="Fatty acid hydroxylase" evidence="5">
    <location>
        <begin position="13"/>
        <end position="148"/>
    </location>
</feature>
<dbReference type="GO" id="GO:0016123">
    <property type="term" value="P:xanthophyll biosynthetic process"/>
    <property type="evidence" value="ECO:0007669"/>
    <property type="project" value="TreeGrafter"/>
</dbReference>
<dbReference type="InterPro" id="IPR006694">
    <property type="entry name" value="Fatty_acid_hydroxylase"/>
</dbReference>
<evidence type="ECO:0000256" key="3">
    <source>
        <dbReference type="ARBA" id="ARBA00023002"/>
    </source>
</evidence>
<dbReference type="GO" id="GO:0005506">
    <property type="term" value="F:iron ion binding"/>
    <property type="evidence" value="ECO:0007669"/>
    <property type="project" value="InterPro"/>
</dbReference>
<dbReference type="PANTHER" id="PTHR31899">
    <property type="entry name" value="BETA-CAROTENE 3-HYDROXYLASE 1, CHLOROPLASTIC"/>
    <property type="match status" value="1"/>
</dbReference>
<gene>
    <name evidence="6" type="ORF">A5892_12635</name>
</gene>
<keyword evidence="3" id="KW-0560">Oxidoreductase</keyword>
<reference evidence="6 7" key="1">
    <citation type="submission" date="2016-04" db="EMBL/GenBank/DDBJ databases">
        <title>Complete Genome Sequence of Halotalea alkalilenta IHB B 13600.</title>
        <authorList>
            <person name="Swarnkar M.K."/>
            <person name="Sharma A."/>
            <person name="Kaushal K."/>
            <person name="Soni R."/>
            <person name="Rana S."/>
            <person name="Singh A.K."/>
            <person name="Gulati A."/>
        </authorList>
    </citation>
    <scope>NUCLEOTIDE SEQUENCE [LARGE SCALE GENOMIC DNA]</scope>
    <source>
        <strain evidence="6 7">IHB B 13600</strain>
    </source>
</reference>
<organism evidence="6 7">
    <name type="scientific">Halotalea alkalilenta</name>
    <dbReference type="NCBI Taxonomy" id="376489"/>
    <lineage>
        <taxon>Bacteria</taxon>
        <taxon>Pseudomonadati</taxon>
        <taxon>Pseudomonadota</taxon>
        <taxon>Gammaproteobacteria</taxon>
        <taxon>Oceanospirillales</taxon>
        <taxon>Halomonadaceae</taxon>
        <taxon>Halotalea</taxon>
    </lineage>
</organism>
<feature type="transmembrane region" description="Helical" evidence="4">
    <location>
        <begin position="52"/>
        <end position="70"/>
    </location>
</feature>
<dbReference type="GO" id="GO:0016119">
    <property type="term" value="P:carotene metabolic process"/>
    <property type="evidence" value="ECO:0007669"/>
    <property type="project" value="TreeGrafter"/>
</dbReference>
<evidence type="ECO:0000259" key="5">
    <source>
        <dbReference type="Pfam" id="PF04116"/>
    </source>
</evidence>
<dbReference type="GO" id="GO:0010291">
    <property type="term" value="F:beta-carotene 3-hydroxylase activity"/>
    <property type="evidence" value="ECO:0007669"/>
    <property type="project" value="TreeGrafter"/>
</dbReference>
<dbReference type="STRING" id="376489.A5892_12635"/>
<dbReference type="InterPro" id="IPR045019">
    <property type="entry name" value="BETA-OHASE-like"/>
</dbReference>
<keyword evidence="4" id="KW-0812">Transmembrane</keyword>
<dbReference type="PANTHER" id="PTHR31899:SF9">
    <property type="entry name" value="BETA-CAROTENE 3-HYDROXYLASE 1, CHLOROPLASTIC"/>
    <property type="match status" value="1"/>
</dbReference>
<evidence type="ECO:0000313" key="6">
    <source>
        <dbReference type="EMBL" id="ANF59657.1"/>
    </source>
</evidence>
<keyword evidence="4" id="KW-0472">Membrane</keyword>
<keyword evidence="7" id="KW-1185">Reference proteome</keyword>
<feature type="transmembrane region" description="Helical" evidence="4">
    <location>
        <begin position="6"/>
        <end position="31"/>
    </location>
</feature>
<dbReference type="Pfam" id="PF04116">
    <property type="entry name" value="FA_hydroxylase"/>
    <property type="match status" value="1"/>
</dbReference>
<name>A0A172YKA9_9GAMM</name>
<evidence type="ECO:0000256" key="1">
    <source>
        <dbReference type="ARBA" id="ARBA00009324"/>
    </source>
</evidence>
<keyword evidence="2" id="KW-0125">Carotenoid biosynthesis</keyword>
<comment type="similarity">
    <text evidence="1">Belongs to the sterol desaturase family.</text>
</comment>
<evidence type="ECO:0000256" key="4">
    <source>
        <dbReference type="SAM" id="Phobius"/>
    </source>
</evidence>
<dbReference type="Proteomes" id="UP000077875">
    <property type="component" value="Chromosome"/>
</dbReference>